<dbReference type="PROSITE" id="PS00463">
    <property type="entry name" value="ZN2_CY6_FUNGAL_1"/>
    <property type="match status" value="1"/>
</dbReference>
<dbReference type="SUPFAM" id="SSF57701">
    <property type="entry name" value="Zn2/Cys6 DNA-binding domain"/>
    <property type="match status" value="1"/>
</dbReference>
<feature type="region of interest" description="Disordered" evidence="3">
    <location>
        <begin position="632"/>
        <end position="657"/>
    </location>
</feature>
<evidence type="ECO:0000256" key="1">
    <source>
        <dbReference type="ARBA" id="ARBA00022723"/>
    </source>
</evidence>
<dbReference type="PANTHER" id="PTHR46910:SF38">
    <property type="entry name" value="ZN(2)-C6 FUNGAL-TYPE DOMAIN-CONTAINING PROTEIN"/>
    <property type="match status" value="1"/>
</dbReference>
<dbReference type="InterPro" id="IPR050987">
    <property type="entry name" value="AtrR-like"/>
</dbReference>
<evidence type="ECO:0000313" key="6">
    <source>
        <dbReference type="Proteomes" id="UP001215280"/>
    </source>
</evidence>
<dbReference type="GO" id="GO:0000981">
    <property type="term" value="F:DNA-binding transcription factor activity, RNA polymerase II-specific"/>
    <property type="evidence" value="ECO:0007669"/>
    <property type="project" value="InterPro"/>
</dbReference>
<name>A0AAD7HVH3_9AGAR</name>
<feature type="domain" description="Zn(2)-C6 fungal-type" evidence="4">
    <location>
        <begin position="23"/>
        <end position="56"/>
    </location>
</feature>
<dbReference type="CDD" id="cd00067">
    <property type="entry name" value="GAL4"/>
    <property type="match status" value="1"/>
</dbReference>
<dbReference type="AlphaFoldDB" id="A0AAD7HVH3"/>
<protein>
    <submittedName>
        <fullName evidence="5">Fungal-specific transcription factor domain-containing protein</fullName>
    </submittedName>
</protein>
<dbReference type="InterPro" id="IPR007219">
    <property type="entry name" value="XnlR_reg_dom"/>
</dbReference>
<dbReference type="GO" id="GO:0003677">
    <property type="term" value="F:DNA binding"/>
    <property type="evidence" value="ECO:0007669"/>
    <property type="project" value="InterPro"/>
</dbReference>
<dbReference type="Gene3D" id="4.10.240.10">
    <property type="entry name" value="Zn(2)-C6 fungal-type DNA-binding domain"/>
    <property type="match status" value="1"/>
</dbReference>
<gene>
    <name evidence="5" type="ORF">DFH07DRAFT_850584</name>
</gene>
<sequence length="747" mass="83426">MSSNDANEPPVAPPVKRRRLKGACDICRRQKVRCDSAEMPGNRCSNCVNFQSECTHSTTSKAKSGTKIKHDLFNTFRTAQDHIASILTGSPEYISGDPSAVYQVLVAVAQYARTLEEALTMTTATPSRALNDKLYLRSNALDATEASSGTDSDSDNEGLLVNTNLSEPMRQITRNISSNRFYGKSSAINFVKAVMDIKLEATGETMSNPQIRRPEFWNVRIWETPSEIIVPHMFPEPDLMQTLIDSFFSQINILVYLFHAPTFRSAVAAGLHLRDRKFGAVVLAICALGSKFSDDSRVFLEGANSEHSAGWKWFRQVRPIPTSFLISPSLYDLQLIGLSILYIASGSRPEECWYLVGIGLRMCHDVGAHRRIRSHSGNTVESEEYKRVFWVMVCSDTIMSSLLGRPRATGINDLDVALPVALEGEEPRLVVYGLLLVKMMEIWRRVQDAVYPIKRKDQSQAYQEVVVELDSALNQWVDSVPDNLRWDPHRKDLISLNQSACLYVTYYVQILLHRPFIPSRGDLPSLSFPSLSICANAARGCSHVMDVQSKRGAGPLYNPQIISALFDSAMVLLLNVFHRRPSADQSVQKCLNVLRVYERRWQVAGRDADIVTSMLDVGGAFSTAVSLKRSRSSEDIPSSEMDADASEEPRNIAGSNRVASSIQDEEIERLLFLPLHTEDLGRLPIYEPFDFDSIFQSGIFSESAESAIGDNKSTPFHDPLSHNPSLEGRIETNWDDWVAFTLDPSPS</sequence>
<dbReference type="SMART" id="SM00066">
    <property type="entry name" value="GAL4"/>
    <property type="match status" value="1"/>
</dbReference>
<dbReference type="Proteomes" id="UP001215280">
    <property type="component" value="Unassembled WGS sequence"/>
</dbReference>
<keyword evidence="1" id="KW-0479">Metal-binding</keyword>
<dbReference type="InterPro" id="IPR001138">
    <property type="entry name" value="Zn2Cys6_DnaBD"/>
</dbReference>
<accession>A0AAD7HVH3</accession>
<comment type="caution">
    <text evidence="5">The sequence shown here is derived from an EMBL/GenBank/DDBJ whole genome shotgun (WGS) entry which is preliminary data.</text>
</comment>
<reference evidence="5" key="1">
    <citation type="submission" date="2023-03" db="EMBL/GenBank/DDBJ databases">
        <title>Massive genome expansion in bonnet fungi (Mycena s.s.) driven by repeated elements and novel gene families across ecological guilds.</title>
        <authorList>
            <consortium name="Lawrence Berkeley National Laboratory"/>
            <person name="Harder C.B."/>
            <person name="Miyauchi S."/>
            <person name="Viragh M."/>
            <person name="Kuo A."/>
            <person name="Thoen E."/>
            <person name="Andreopoulos B."/>
            <person name="Lu D."/>
            <person name="Skrede I."/>
            <person name="Drula E."/>
            <person name="Henrissat B."/>
            <person name="Morin E."/>
            <person name="Kohler A."/>
            <person name="Barry K."/>
            <person name="LaButti K."/>
            <person name="Morin E."/>
            <person name="Salamov A."/>
            <person name="Lipzen A."/>
            <person name="Mereny Z."/>
            <person name="Hegedus B."/>
            <person name="Baldrian P."/>
            <person name="Stursova M."/>
            <person name="Weitz H."/>
            <person name="Taylor A."/>
            <person name="Grigoriev I.V."/>
            <person name="Nagy L.G."/>
            <person name="Martin F."/>
            <person name="Kauserud H."/>
        </authorList>
    </citation>
    <scope>NUCLEOTIDE SEQUENCE</scope>
    <source>
        <strain evidence="5">CBHHK188m</strain>
    </source>
</reference>
<dbReference type="InterPro" id="IPR036864">
    <property type="entry name" value="Zn2-C6_fun-type_DNA-bd_sf"/>
</dbReference>
<organism evidence="5 6">
    <name type="scientific">Mycena maculata</name>
    <dbReference type="NCBI Taxonomy" id="230809"/>
    <lineage>
        <taxon>Eukaryota</taxon>
        <taxon>Fungi</taxon>
        <taxon>Dikarya</taxon>
        <taxon>Basidiomycota</taxon>
        <taxon>Agaricomycotina</taxon>
        <taxon>Agaricomycetes</taxon>
        <taxon>Agaricomycetidae</taxon>
        <taxon>Agaricales</taxon>
        <taxon>Marasmiineae</taxon>
        <taxon>Mycenaceae</taxon>
        <taxon>Mycena</taxon>
    </lineage>
</organism>
<evidence type="ECO:0000259" key="4">
    <source>
        <dbReference type="PROSITE" id="PS50048"/>
    </source>
</evidence>
<dbReference type="PANTHER" id="PTHR46910">
    <property type="entry name" value="TRANSCRIPTION FACTOR PDR1"/>
    <property type="match status" value="1"/>
</dbReference>
<dbReference type="Pfam" id="PF04082">
    <property type="entry name" value="Fungal_trans"/>
    <property type="match status" value="1"/>
</dbReference>
<dbReference type="CDD" id="cd12148">
    <property type="entry name" value="fungal_TF_MHR"/>
    <property type="match status" value="1"/>
</dbReference>
<evidence type="ECO:0000313" key="5">
    <source>
        <dbReference type="EMBL" id="KAJ7729108.1"/>
    </source>
</evidence>
<dbReference type="PROSITE" id="PS50048">
    <property type="entry name" value="ZN2_CY6_FUNGAL_2"/>
    <property type="match status" value="1"/>
</dbReference>
<evidence type="ECO:0000256" key="2">
    <source>
        <dbReference type="ARBA" id="ARBA00023242"/>
    </source>
</evidence>
<evidence type="ECO:0000256" key="3">
    <source>
        <dbReference type="SAM" id="MobiDB-lite"/>
    </source>
</evidence>
<proteinExistence type="predicted"/>
<dbReference type="GO" id="GO:0008270">
    <property type="term" value="F:zinc ion binding"/>
    <property type="evidence" value="ECO:0007669"/>
    <property type="project" value="InterPro"/>
</dbReference>
<dbReference type="SMART" id="SM00906">
    <property type="entry name" value="Fungal_trans"/>
    <property type="match status" value="1"/>
</dbReference>
<dbReference type="Pfam" id="PF00172">
    <property type="entry name" value="Zn_clus"/>
    <property type="match status" value="1"/>
</dbReference>
<dbReference type="GO" id="GO:0006351">
    <property type="term" value="P:DNA-templated transcription"/>
    <property type="evidence" value="ECO:0007669"/>
    <property type="project" value="InterPro"/>
</dbReference>
<dbReference type="EMBL" id="JARJLG010000200">
    <property type="protein sequence ID" value="KAJ7729108.1"/>
    <property type="molecule type" value="Genomic_DNA"/>
</dbReference>
<keyword evidence="2" id="KW-0539">Nucleus</keyword>
<keyword evidence="6" id="KW-1185">Reference proteome</keyword>